<evidence type="ECO:0000256" key="1">
    <source>
        <dbReference type="ARBA" id="ARBA00006484"/>
    </source>
</evidence>
<organism evidence="5 6">
    <name type="scientific">Trichuris muris</name>
    <name type="common">Mouse whipworm</name>
    <dbReference type="NCBI Taxonomy" id="70415"/>
    <lineage>
        <taxon>Eukaryota</taxon>
        <taxon>Metazoa</taxon>
        <taxon>Ecdysozoa</taxon>
        <taxon>Nematoda</taxon>
        <taxon>Enoplea</taxon>
        <taxon>Dorylaimia</taxon>
        <taxon>Trichinellida</taxon>
        <taxon>Trichuridae</taxon>
        <taxon>Trichuris</taxon>
    </lineage>
</organism>
<proteinExistence type="inferred from homology"/>
<evidence type="ECO:0000313" key="5">
    <source>
        <dbReference type="Proteomes" id="UP000046395"/>
    </source>
</evidence>
<dbReference type="AlphaFoldDB" id="A0A5S6QPP5"/>
<name>A0A5S6QPP5_TRIMR</name>
<accession>A0A5S6QPP5</accession>
<dbReference type="PRINTS" id="PR00080">
    <property type="entry name" value="SDRFAMILY"/>
</dbReference>
<dbReference type="Proteomes" id="UP000046395">
    <property type="component" value="Unassembled WGS sequence"/>
</dbReference>
<protein>
    <submittedName>
        <fullName evidence="6">Carbonyl reductase [NADPH] 1</fullName>
    </submittedName>
</protein>
<dbReference type="PANTHER" id="PTHR43963:SF6">
    <property type="entry name" value="CHAIN DEHYDROGENASE FAMILY PROTEIN, PUTATIVE (AFU_ORTHOLOGUE AFUA_3G15350)-RELATED"/>
    <property type="match status" value="1"/>
</dbReference>
<keyword evidence="3" id="KW-0560">Oxidoreductase</keyword>
<evidence type="ECO:0000256" key="3">
    <source>
        <dbReference type="ARBA" id="ARBA00023002"/>
    </source>
</evidence>
<dbReference type="Gene3D" id="3.40.50.720">
    <property type="entry name" value="NAD(P)-binding Rossmann-like Domain"/>
    <property type="match status" value="1"/>
</dbReference>
<dbReference type="SUPFAM" id="SSF51735">
    <property type="entry name" value="NAD(P)-binding Rossmann-fold domains"/>
    <property type="match status" value="1"/>
</dbReference>
<sequence length="285" mass="31429">MVENVAVVTGANRGIGYGIVKGLCTKFDGTVYLTARKIDCGISATVKMQTEVDNMRCGALRFHQLDITDRKSICRLKQHLLLEHGGLDILINNAGVHIKGNEIPIVQDFAVTFGVNYCGTKAVCEELFPILRPGARVVNVSSQKGMLHCIKSEQLRNRLTSPTLTMAQLDDIIQEFVLAVKENKKAMLGFPESNYAMSKLGVIVATRIQQKMFDESGRPDIIVNSCCPGYVSTDMTDHKGILTLSEGAKTPLYLALENASNLPRGKFVYMNREINWAESVINQFG</sequence>
<dbReference type="InterPro" id="IPR002347">
    <property type="entry name" value="SDR_fam"/>
</dbReference>
<dbReference type="PANTHER" id="PTHR43963">
    <property type="entry name" value="CARBONYL REDUCTASE 1-RELATED"/>
    <property type="match status" value="1"/>
</dbReference>
<comment type="similarity">
    <text evidence="1 4">Belongs to the short-chain dehydrogenases/reductases (SDR) family.</text>
</comment>
<dbReference type="STRING" id="70415.A0A5S6QPP5"/>
<dbReference type="WBParaSite" id="TMUE_2000009129.1">
    <property type="protein sequence ID" value="TMUE_2000009129.1"/>
    <property type="gene ID" value="WBGene00286202"/>
</dbReference>
<dbReference type="GO" id="GO:0016491">
    <property type="term" value="F:oxidoreductase activity"/>
    <property type="evidence" value="ECO:0007669"/>
    <property type="project" value="UniProtKB-KW"/>
</dbReference>
<evidence type="ECO:0000313" key="6">
    <source>
        <dbReference type="WBParaSite" id="TMUE_2000009129.1"/>
    </source>
</evidence>
<reference evidence="6" key="1">
    <citation type="submission" date="2019-12" db="UniProtKB">
        <authorList>
            <consortium name="WormBaseParasite"/>
        </authorList>
    </citation>
    <scope>IDENTIFICATION</scope>
</reference>
<dbReference type="PRINTS" id="PR00081">
    <property type="entry name" value="GDHRDH"/>
</dbReference>
<evidence type="ECO:0000256" key="2">
    <source>
        <dbReference type="ARBA" id="ARBA00022857"/>
    </source>
</evidence>
<keyword evidence="2" id="KW-0521">NADP</keyword>
<dbReference type="InterPro" id="IPR036291">
    <property type="entry name" value="NAD(P)-bd_dom_sf"/>
</dbReference>
<keyword evidence="5" id="KW-1185">Reference proteome</keyword>
<evidence type="ECO:0000256" key="4">
    <source>
        <dbReference type="RuleBase" id="RU000363"/>
    </source>
</evidence>
<dbReference type="Pfam" id="PF00106">
    <property type="entry name" value="adh_short"/>
    <property type="match status" value="1"/>
</dbReference>